<dbReference type="InterPro" id="IPR036736">
    <property type="entry name" value="ACP-like_sf"/>
</dbReference>
<dbReference type="Gene3D" id="3.90.180.10">
    <property type="entry name" value="Medium-chain alcohol dehydrogenases, catalytic domain"/>
    <property type="match status" value="1"/>
</dbReference>
<dbReference type="Gene3D" id="1.10.1200.10">
    <property type="entry name" value="ACP-like"/>
    <property type="match status" value="1"/>
</dbReference>
<dbReference type="SMART" id="SM00823">
    <property type="entry name" value="PKS_PP"/>
    <property type="match status" value="1"/>
</dbReference>
<dbReference type="EMBL" id="CAXLJM020000019">
    <property type="protein sequence ID" value="CAL8085094.1"/>
    <property type="molecule type" value="Genomic_DNA"/>
</dbReference>
<protein>
    <recommendedName>
        <fullName evidence="2">Fatty acid synthase</fullName>
        <ecNumber evidence="1">2.3.1.85</ecNumber>
    </recommendedName>
</protein>
<evidence type="ECO:0000256" key="4">
    <source>
        <dbReference type="ARBA" id="ARBA00022553"/>
    </source>
</evidence>
<dbReference type="PROSITE" id="PS00012">
    <property type="entry name" value="PHOSPHOPANTETHEINE"/>
    <property type="match status" value="1"/>
</dbReference>
<dbReference type="CDD" id="cd05195">
    <property type="entry name" value="enoyl_red"/>
    <property type="match status" value="1"/>
</dbReference>
<evidence type="ECO:0000256" key="6">
    <source>
        <dbReference type="ARBA" id="ARBA00044883"/>
    </source>
</evidence>
<dbReference type="InterPro" id="IPR013968">
    <property type="entry name" value="PKS_KR"/>
</dbReference>
<name>A0ABP1Q162_9HEXA</name>
<dbReference type="Pfam" id="PF08659">
    <property type="entry name" value="KR"/>
    <property type="match status" value="1"/>
</dbReference>
<gene>
    <name evidence="8" type="ORF">ODALV1_LOCUS6003</name>
</gene>
<evidence type="ECO:0000313" key="9">
    <source>
        <dbReference type="Proteomes" id="UP001642540"/>
    </source>
</evidence>
<dbReference type="Gene3D" id="3.40.50.720">
    <property type="entry name" value="NAD(P)-binding Rossmann-like Domain"/>
    <property type="match status" value="2"/>
</dbReference>
<dbReference type="PROSITE" id="PS50075">
    <property type="entry name" value="CARRIER"/>
    <property type="match status" value="1"/>
</dbReference>
<dbReference type="InterPro" id="IPR011032">
    <property type="entry name" value="GroES-like_sf"/>
</dbReference>
<comment type="catalytic activity">
    <reaction evidence="6">
        <text>acetyl-CoA + n malonyl-CoA + 2n NADPH + 2n H(+) = a long-chain fatty acid + (n+1) CoA + n CO2 + 2n NADP(+).</text>
        <dbReference type="EC" id="2.3.1.85"/>
    </reaction>
</comment>
<dbReference type="Pfam" id="PF00107">
    <property type="entry name" value="ADH_zinc_N"/>
    <property type="match status" value="1"/>
</dbReference>
<evidence type="ECO:0000256" key="3">
    <source>
        <dbReference type="ARBA" id="ARBA00022450"/>
    </source>
</evidence>
<keyword evidence="9" id="KW-1185">Reference proteome</keyword>
<dbReference type="SMART" id="SM00829">
    <property type="entry name" value="PKS_ER"/>
    <property type="match status" value="1"/>
</dbReference>
<evidence type="ECO:0000259" key="7">
    <source>
        <dbReference type="PROSITE" id="PS50075"/>
    </source>
</evidence>
<dbReference type="PANTHER" id="PTHR45681">
    <property type="entry name" value="POLYKETIDE SYNTHASE 44-RELATED"/>
    <property type="match status" value="1"/>
</dbReference>
<accession>A0ABP1Q162</accession>
<dbReference type="InterPro" id="IPR020806">
    <property type="entry name" value="PKS_PP-bd"/>
</dbReference>
<reference evidence="8 9" key="1">
    <citation type="submission" date="2024-08" db="EMBL/GenBank/DDBJ databases">
        <authorList>
            <person name="Cucini C."/>
            <person name="Frati F."/>
        </authorList>
    </citation>
    <scope>NUCLEOTIDE SEQUENCE [LARGE SCALE GENOMIC DNA]</scope>
</reference>
<dbReference type="InterPro" id="IPR009081">
    <property type="entry name" value="PP-bd_ACP"/>
</dbReference>
<dbReference type="InterPro" id="IPR050444">
    <property type="entry name" value="Polyketide_Synthase"/>
</dbReference>
<dbReference type="EC" id="2.3.1.85" evidence="1"/>
<dbReference type="Pfam" id="PF00550">
    <property type="entry name" value="PP-binding"/>
    <property type="match status" value="1"/>
</dbReference>
<proteinExistence type="predicted"/>
<dbReference type="InterPro" id="IPR020843">
    <property type="entry name" value="ER"/>
</dbReference>
<dbReference type="Pfam" id="PF08240">
    <property type="entry name" value="ADH_N"/>
    <property type="match status" value="1"/>
</dbReference>
<evidence type="ECO:0000256" key="5">
    <source>
        <dbReference type="ARBA" id="ARBA00022679"/>
    </source>
</evidence>
<dbReference type="PANTHER" id="PTHR45681:SF6">
    <property type="entry name" value="POLYKETIDE SYNTHASE 37"/>
    <property type="match status" value="1"/>
</dbReference>
<dbReference type="SUPFAM" id="SSF47336">
    <property type="entry name" value="ACP-like"/>
    <property type="match status" value="1"/>
</dbReference>
<dbReference type="InterPro" id="IPR013149">
    <property type="entry name" value="ADH-like_C"/>
</dbReference>
<dbReference type="SUPFAM" id="SSF51735">
    <property type="entry name" value="NAD(P)-binding Rossmann-fold domains"/>
    <property type="match status" value="2"/>
</dbReference>
<dbReference type="InterPro" id="IPR013154">
    <property type="entry name" value="ADH-like_N"/>
</dbReference>
<dbReference type="SUPFAM" id="SSF50129">
    <property type="entry name" value="GroES-like"/>
    <property type="match status" value="1"/>
</dbReference>
<dbReference type="InterPro" id="IPR057326">
    <property type="entry name" value="KR_dom"/>
</dbReference>
<dbReference type="InterPro" id="IPR006162">
    <property type="entry name" value="Ppantetheine_attach_site"/>
</dbReference>
<comment type="caution">
    <text evidence="8">The sequence shown here is derived from an EMBL/GenBank/DDBJ whole genome shotgun (WGS) entry which is preliminary data.</text>
</comment>
<evidence type="ECO:0000313" key="8">
    <source>
        <dbReference type="EMBL" id="CAL8085094.1"/>
    </source>
</evidence>
<keyword evidence="5" id="KW-0808">Transferase</keyword>
<keyword evidence="4" id="KW-0597">Phosphoprotein</keyword>
<keyword evidence="3" id="KW-0596">Phosphopantetheine</keyword>
<organism evidence="8 9">
    <name type="scientific">Orchesella dallaii</name>
    <dbReference type="NCBI Taxonomy" id="48710"/>
    <lineage>
        <taxon>Eukaryota</taxon>
        <taxon>Metazoa</taxon>
        <taxon>Ecdysozoa</taxon>
        <taxon>Arthropoda</taxon>
        <taxon>Hexapoda</taxon>
        <taxon>Collembola</taxon>
        <taxon>Entomobryomorpha</taxon>
        <taxon>Entomobryoidea</taxon>
        <taxon>Orchesellidae</taxon>
        <taxon>Orchesellinae</taxon>
        <taxon>Orchesella</taxon>
    </lineage>
</organism>
<evidence type="ECO:0000256" key="1">
    <source>
        <dbReference type="ARBA" id="ARBA00012873"/>
    </source>
</evidence>
<dbReference type="InterPro" id="IPR036291">
    <property type="entry name" value="NAD(P)-bd_dom_sf"/>
</dbReference>
<feature type="domain" description="Carrier" evidence="7">
    <location>
        <begin position="669"/>
        <end position="746"/>
    </location>
</feature>
<sequence>MDEIRKQEVFYEIWQCDKEVQVAFSGAKRYVPRLFPYKPLSNALKLPKGTDKFCLILPETKSIADLQFGPLELDLLKEDHVEILVKTSALNFRDILSVIKPTEQFKDINMVGFDLAGVVKRVGGKVTKWKLGDRVCGCNMENSALPSHVMLHQDLLIGVPDTMTFCEAATIPTVYGTSVACLLDSAKIKREDVVLIHTAAGGVGLSAIEICKHVGCTIIGTAGSKRKQNYLRSLGIKHIFYSRNTQFGDDILKVTNGRGVDVVLNSLTSEGFKEATLKACAKGARFVEMSKLNIWTKEDVKEIRPDVNYAIVDVASVDVSEWYRFVRVLKDLMEKKVVKPIPYVRFDGLNVREALQYMQKAKHIGKIVCVMPELRKEEGEMKVFTPMFSDRSTYLITGGLGGIGLVVCKWMVDSGAKHVILANRREPSSATQKVINEMNLKGANIIPVQLDVGNFEQCRKLIRTQISEMGLPPLRGVMHAAGTLSDGIIVNQDWPKLSSTFNTKINGTINLHELTKHLNLEHFVLFSSLASILGPPSQCNHAAGNCFEDAVAQYRNSMGLPATTVNWGQWGEVGIATEVDVPGVKALSNLQGITGLEHVMKTHRIQTCILNVDSFVLLSKLFPSLSLYLDELIWKTNSGGSGLTTIIKSEEFWQQYDSFSSAQQVEKMSLLTEQLRNILRIILRLDENDVINNDGNLQEMGVDSLMFVEIRNALQALLGARVTVNVSALKDFNSVNLLAQNVVNLIEGKNGKQDLEESLPFNGDLDRR</sequence>
<dbReference type="SMART" id="SM00822">
    <property type="entry name" value="PKS_KR"/>
    <property type="match status" value="1"/>
</dbReference>
<dbReference type="Proteomes" id="UP001642540">
    <property type="component" value="Unassembled WGS sequence"/>
</dbReference>
<evidence type="ECO:0000256" key="2">
    <source>
        <dbReference type="ARBA" id="ARBA00018769"/>
    </source>
</evidence>